<dbReference type="NCBIfam" id="TIGR01307">
    <property type="entry name" value="pgm_bpd_ind"/>
    <property type="match status" value="1"/>
</dbReference>
<dbReference type="Proteomes" id="UP000230730">
    <property type="component" value="Unassembled WGS sequence"/>
</dbReference>
<dbReference type="PIRSF" id="PIRSF001492">
    <property type="entry name" value="IPGAM"/>
    <property type="match status" value="1"/>
</dbReference>
<accession>A0A2H0VKI0</accession>
<evidence type="ECO:0000256" key="7">
    <source>
        <dbReference type="ARBA" id="ARBA00023211"/>
    </source>
</evidence>
<feature type="binding site" evidence="9 12">
    <location>
        <position position="190"/>
    </location>
    <ligand>
        <name>substrate</name>
    </ligand>
</feature>
<feature type="binding site" evidence="9 13">
    <location>
        <position position="390"/>
    </location>
    <ligand>
        <name>Mn(2+)</name>
        <dbReference type="ChEBI" id="CHEBI:29035"/>
        <label>1</label>
    </ligand>
</feature>
<evidence type="ECO:0000256" key="8">
    <source>
        <dbReference type="ARBA" id="ARBA00023235"/>
    </source>
</evidence>
<dbReference type="UniPathway" id="UPA00109">
    <property type="reaction ID" value="UER00186"/>
</dbReference>
<evidence type="ECO:0000256" key="4">
    <source>
        <dbReference type="ARBA" id="ARBA00008819"/>
    </source>
</evidence>
<dbReference type="EC" id="5.4.2.12" evidence="9 10"/>
<feature type="binding site" evidence="9 12">
    <location>
        <position position="323"/>
    </location>
    <ligand>
        <name>substrate</name>
    </ligand>
</feature>
<comment type="pathway">
    <text evidence="3 9">Carbohydrate degradation; glycolysis; pyruvate from D-glyceraldehyde 3-phosphate: step 3/5.</text>
</comment>
<feature type="binding site" evidence="9 13">
    <location>
        <position position="394"/>
    </location>
    <ligand>
        <name>Mn(2+)</name>
        <dbReference type="ChEBI" id="CHEBI:29035"/>
        <label>1</label>
    </ligand>
</feature>
<dbReference type="PANTHER" id="PTHR31637:SF0">
    <property type="entry name" value="2,3-BISPHOSPHOGLYCERATE-INDEPENDENT PHOSPHOGLYCERATE MUTASE"/>
    <property type="match status" value="1"/>
</dbReference>
<evidence type="ECO:0000256" key="5">
    <source>
        <dbReference type="ARBA" id="ARBA00022723"/>
    </source>
</evidence>
<comment type="catalytic activity">
    <reaction evidence="1 9">
        <text>(2R)-2-phosphoglycerate = (2R)-3-phosphoglycerate</text>
        <dbReference type="Rhea" id="RHEA:15901"/>
        <dbReference type="ChEBI" id="CHEBI:58272"/>
        <dbReference type="ChEBI" id="CHEBI:58289"/>
        <dbReference type="EC" id="5.4.2.12"/>
    </reaction>
</comment>
<feature type="binding site" evidence="9 12">
    <location>
        <position position="184"/>
    </location>
    <ligand>
        <name>substrate</name>
    </ligand>
</feature>
<evidence type="ECO:0000256" key="3">
    <source>
        <dbReference type="ARBA" id="ARBA00004798"/>
    </source>
</evidence>
<evidence type="ECO:0000256" key="2">
    <source>
        <dbReference type="ARBA" id="ARBA00002315"/>
    </source>
</evidence>
<dbReference type="InterPro" id="IPR006124">
    <property type="entry name" value="Metalloenzyme"/>
</dbReference>
<dbReference type="GO" id="GO:0006007">
    <property type="term" value="P:glucose catabolic process"/>
    <property type="evidence" value="ECO:0007669"/>
    <property type="project" value="InterPro"/>
</dbReference>
<sequence>MNKRVILCILDGWGIAPDSPGNAITQENPRIFNYLMENFPHTQLLAAGPAVGLPEGMDGNSETGHLNIGGGRVVYQDLSLINMAIADGSFFTNKSLLDTVKHLSSFGSRLHLLGLVGSSGVHSYNEHLFALMLFARHHDVKEVYLHLITDGRDSPPDNGLMQIKMILEEINKIGVGTIASLLGRYYAMDRDKRWDRTQVAYECLVSSDRGAGNGPVSAVENSYDHGISDEFIKPLAIGENPVGSRIRAGDAVVFFNFRTDRPRQLTELFLKSGIPNLRFVTMTQYGKAFKNPVMFPSTTITHTLGEVISDNHFPQLRAAETEKIAMVTYYFNGQSETPFPGEARLFVDSLKIATYDLQPRMSTDKLILEFVSHYTKDDFRFAVINIACPDMVAHTGKINETKEAVKAADDALNSLVNLAKETDSYLLITADHGNAEELINLQTGRVDTEHSNLPVPFILYHPADYHLQLQSGKLGDIAPTILNLLELTQPQEMNGKNLIIRQ</sequence>
<dbReference type="InterPro" id="IPR036646">
    <property type="entry name" value="PGAM_B_sf"/>
</dbReference>
<proteinExistence type="inferred from homology"/>
<name>A0A2H0VKI0_9BACT</name>
<organism evidence="16 17">
    <name type="scientific">Candidatus Collierbacteria bacterium CG10_big_fil_rev_8_21_14_0_10_43_36</name>
    <dbReference type="NCBI Taxonomy" id="1974534"/>
    <lineage>
        <taxon>Bacteria</taxon>
        <taxon>Candidatus Collieribacteriota</taxon>
    </lineage>
</organism>
<dbReference type="SUPFAM" id="SSF64158">
    <property type="entry name" value="2,3-Bisphosphoglycerate-independent phosphoglycerate mutase, substrate-binding domain"/>
    <property type="match status" value="1"/>
</dbReference>
<dbReference type="InterPro" id="IPR011258">
    <property type="entry name" value="BPG-indep_PGM_N"/>
</dbReference>
<dbReference type="GO" id="GO:0030145">
    <property type="term" value="F:manganese ion binding"/>
    <property type="evidence" value="ECO:0007669"/>
    <property type="project" value="UniProtKB-UniRule"/>
</dbReference>
<feature type="binding site" evidence="9 13">
    <location>
        <position position="61"/>
    </location>
    <ligand>
        <name>Mn(2+)</name>
        <dbReference type="ChEBI" id="CHEBI:29035"/>
        <label>2</label>
    </ligand>
</feature>
<keyword evidence="7 9" id="KW-0464">Manganese</keyword>
<feature type="binding site" evidence="9 13">
    <location>
        <position position="450"/>
    </location>
    <ligand>
        <name>Mn(2+)</name>
        <dbReference type="ChEBI" id="CHEBI:29035"/>
        <label>1</label>
    </ligand>
</feature>
<feature type="binding site" evidence="9 12">
    <location>
        <position position="122"/>
    </location>
    <ligand>
        <name>substrate</name>
    </ligand>
</feature>
<gene>
    <name evidence="9" type="primary">gpmI</name>
    <name evidence="16" type="ORF">COT86_03070</name>
</gene>
<evidence type="ECO:0000256" key="12">
    <source>
        <dbReference type="PIRSR" id="PIRSR001492-2"/>
    </source>
</evidence>
<comment type="function">
    <text evidence="2 9">Catalyzes the interconversion of 2-phosphoglycerate and 3-phosphoglycerate.</text>
</comment>
<dbReference type="HAMAP" id="MF_01038">
    <property type="entry name" value="GpmI"/>
    <property type="match status" value="1"/>
</dbReference>
<keyword evidence="8 9" id="KW-0413">Isomerase</keyword>
<dbReference type="EMBL" id="PFAE01000051">
    <property type="protein sequence ID" value="PIR99593.1"/>
    <property type="molecule type" value="Genomic_DNA"/>
</dbReference>
<evidence type="ECO:0000256" key="1">
    <source>
        <dbReference type="ARBA" id="ARBA00000370"/>
    </source>
</evidence>
<dbReference type="PANTHER" id="PTHR31637">
    <property type="entry name" value="2,3-BISPHOSPHOGLYCERATE-INDEPENDENT PHOSPHOGLYCERATE MUTASE"/>
    <property type="match status" value="1"/>
</dbReference>
<comment type="subunit">
    <text evidence="9">Monomer.</text>
</comment>
<feature type="active site" description="Phosphoserine intermediate" evidence="9 11">
    <location>
        <position position="61"/>
    </location>
</feature>
<dbReference type="Gene3D" id="3.40.720.10">
    <property type="entry name" value="Alkaline Phosphatase, subunit A"/>
    <property type="match status" value="1"/>
</dbReference>
<evidence type="ECO:0000313" key="17">
    <source>
        <dbReference type="Proteomes" id="UP000230730"/>
    </source>
</evidence>
<dbReference type="SUPFAM" id="SSF53649">
    <property type="entry name" value="Alkaline phosphatase-like"/>
    <property type="match status" value="1"/>
</dbReference>
<feature type="binding site" evidence="9 12">
    <location>
        <begin position="152"/>
        <end position="153"/>
    </location>
    <ligand>
        <name>substrate</name>
    </ligand>
</feature>
<dbReference type="Pfam" id="PF06415">
    <property type="entry name" value="iPGM_N"/>
    <property type="match status" value="1"/>
</dbReference>
<dbReference type="FunFam" id="3.40.1450.10:FF:000002">
    <property type="entry name" value="2,3-bisphosphoglycerate-independent phosphoglycerate mutase"/>
    <property type="match status" value="1"/>
</dbReference>
<comment type="caution">
    <text evidence="16">The sequence shown here is derived from an EMBL/GenBank/DDBJ whole genome shotgun (WGS) entry which is preliminary data.</text>
</comment>
<comment type="cofactor">
    <cofactor evidence="9">
        <name>Mn(2+)</name>
        <dbReference type="ChEBI" id="CHEBI:29035"/>
    </cofactor>
    <text evidence="9">Binds 2 manganese ions per subunit.</text>
</comment>
<keyword evidence="5 9" id="KW-0479">Metal-binding</keyword>
<dbReference type="Gene3D" id="3.40.1450.10">
    <property type="entry name" value="BPG-independent phosphoglycerate mutase, domain B"/>
    <property type="match status" value="1"/>
</dbReference>
<feature type="domain" description="BPG-independent PGAM N-terminal" evidence="15">
    <location>
        <begin position="81"/>
        <end position="286"/>
    </location>
</feature>
<evidence type="ECO:0000256" key="13">
    <source>
        <dbReference type="PIRSR" id="PIRSR001492-3"/>
    </source>
</evidence>
<evidence type="ECO:0000313" key="16">
    <source>
        <dbReference type="EMBL" id="PIR99593.1"/>
    </source>
</evidence>
<feature type="binding site" evidence="9 13">
    <location>
        <position position="11"/>
    </location>
    <ligand>
        <name>Mn(2+)</name>
        <dbReference type="ChEBI" id="CHEBI:29035"/>
        <label>2</label>
    </ligand>
</feature>
<comment type="similarity">
    <text evidence="4 9">Belongs to the BPG-independent phosphoglycerate mutase family.</text>
</comment>
<feature type="domain" description="Metalloenzyme" evidence="14">
    <location>
        <begin position="3"/>
        <end position="487"/>
    </location>
</feature>
<reference evidence="17" key="1">
    <citation type="submission" date="2017-09" db="EMBL/GenBank/DDBJ databases">
        <title>Depth-based differentiation of microbial function through sediment-hosted aquifers and enrichment of novel symbionts in the deep terrestrial subsurface.</title>
        <authorList>
            <person name="Probst A.J."/>
            <person name="Ladd B."/>
            <person name="Jarett J.K."/>
            <person name="Geller-Mcgrath D.E."/>
            <person name="Sieber C.M.K."/>
            <person name="Emerson J.B."/>
            <person name="Anantharaman K."/>
            <person name="Thomas B.C."/>
            <person name="Malmstrom R."/>
            <person name="Stieglmeier M."/>
            <person name="Klingl A."/>
            <person name="Woyke T."/>
            <person name="Ryan C.M."/>
            <person name="Banfield J.F."/>
        </authorList>
    </citation>
    <scope>NUCLEOTIDE SEQUENCE [LARGE SCALE GENOMIC DNA]</scope>
</reference>
<protein>
    <recommendedName>
        <fullName evidence="9 10">2,3-bisphosphoglycerate-independent phosphoglycerate mutase</fullName>
        <shortName evidence="9">BPG-independent PGAM</shortName>
        <shortName evidence="9">Phosphoglyceromutase</shortName>
        <shortName evidence="9">iPGM</shortName>
        <ecNumber evidence="9 10">5.4.2.12</ecNumber>
    </recommendedName>
</protein>
<dbReference type="InterPro" id="IPR005995">
    <property type="entry name" value="Pgm_bpd_ind"/>
</dbReference>
<evidence type="ECO:0000256" key="9">
    <source>
        <dbReference type="HAMAP-Rule" id="MF_01038"/>
    </source>
</evidence>
<dbReference type="GO" id="GO:0004619">
    <property type="term" value="F:phosphoglycerate mutase activity"/>
    <property type="evidence" value="ECO:0007669"/>
    <property type="project" value="UniProtKB-UniRule"/>
</dbReference>
<dbReference type="AlphaFoldDB" id="A0A2H0VKI0"/>
<feature type="binding site" evidence="9 12">
    <location>
        <begin position="258"/>
        <end position="261"/>
    </location>
    <ligand>
        <name>substrate</name>
    </ligand>
</feature>
<dbReference type="InterPro" id="IPR017850">
    <property type="entry name" value="Alkaline_phosphatase_core_sf"/>
</dbReference>
<evidence type="ECO:0000256" key="11">
    <source>
        <dbReference type="PIRSR" id="PIRSR001492-1"/>
    </source>
</evidence>
<keyword evidence="6 9" id="KW-0324">Glycolysis</keyword>
<evidence type="ECO:0000256" key="10">
    <source>
        <dbReference type="NCBIfam" id="TIGR01307"/>
    </source>
</evidence>
<dbReference type="Pfam" id="PF01676">
    <property type="entry name" value="Metalloenzyme"/>
    <property type="match status" value="1"/>
</dbReference>
<dbReference type="GO" id="GO:0005829">
    <property type="term" value="C:cytosol"/>
    <property type="evidence" value="ECO:0007669"/>
    <property type="project" value="TreeGrafter"/>
</dbReference>
<evidence type="ECO:0000259" key="14">
    <source>
        <dbReference type="Pfam" id="PF01676"/>
    </source>
</evidence>
<feature type="binding site" evidence="9 13">
    <location>
        <position position="432"/>
    </location>
    <ligand>
        <name>Mn(2+)</name>
        <dbReference type="ChEBI" id="CHEBI:29035"/>
        <label>2</label>
    </ligand>
</feature>
<evidence type="ECO:0000256" key="6">
    <source>
        <dbReference type="ARBA" id="ARBA00023152"/>
    </source>
</evidence>
<feature type="binding site" evidence="9 13">
    <location>
        <position position="431"/>
    </location>
    <ligand>
        <name>Mn(2+)</name>
        <dbReference type="ChEBI" id="CHEBI:29035"/>
        <label>2</label>
    </ligand>
</feature>
<evidence type="ECO:0000259" key="15">
    <source>
        <dbReference type="Pfam" id="PF06415"/>
    </source>
</evidence>
<dbReference type="GO" id="GO:0006096">
    <property type="term" value="P:glycolytic process"/>
    <property type="evidence" value="ECO:0007669"/>
    <property type="project" value="UniProtKB-UniRule"/>
</dbReference>
<dbReference type="CDD" id="cd16010">
    <property type="entry name" value="iPGM"/>
    <property type="match status" value="1"/>
</dbReference>